<keyword evidence="1" id="KW-0732">Signal</keyword>
<dbReference type="PROSITE" id="PS51257">
    <property type="entry name" value="PROKAR_LIPOPROTEIN"/>
    <property type="match status" value="1"/>
</dbReference>
<gene>
    <name evidence="2" type="ORF">AWC12_23335</name>
</gene>
<evidence type="ECO:0000256" key="1">
    <source>
        <dbReference type="SAM" id="SignalP"/>
    </source>
</evidence>
<evidence type="ECO:0008006" key="4">
    <source>
        <dbReference type="Google" id="ProtNLM"/>
    </source>
</evidence>
<dbReference type="AlphaFoldDB" id="A0A1X1WCU3"/>
<organism evidence="2 3">
    <name type="scientific">Mycolicibacterium iranicum</name>
    <name type="common">Mycobacterium iranicum</name>
    <dbReference type="NCBI Taxonomy" id="912594"/>
    <lineage>
        <taxon>Bacteria</taxon>
        <taxon>Bacillati</taxon>
        <taxon>Actinomycetota</taxon>
        <taxon>Actinomycetes</taxon>
        <taxon>Mycobacteriales</taxon>
        <taxon>Mycobacteriaceae</taxon>
        <taxon>Mycolicibacterium</taxon>
    </lineage>
</organism>
<name>A0A1X1WCU3_MYCIR</name>
<evidence type="ECO:0000313" key="2">
    <source>
        <dbReference type="EMBL" id="ORV84384.1"/>
    </source>
</evidence>
<feature type="chain" id="PRO_5039477300" description="Acid stress chaperone HdeA" evidence="1">
    <location>
        <begin position="20"/>
        <end position="92"/>
    </location>
</feature>
<evidence type="ECO:0000313" key="3">
    <source>
        <dbReference type="Proteomes" id="UP000193622"/>
    </source>
</evidence>
<reference evidence="2 3" key="1">
    <citation type="submission" date="2016-01" db="EMBL/GenBank/DDBJ databases">
        <title>The new phylogeny of the genus Mycobacterium.</title>
        <authorList>
            <person name="Tarcisio F."/>
            <person name="Conor M."/>
            <person name="Antonella G."/>
            <person name="Elisabetta G."/>
            <person name="Giulia F.S."/>
            <person name="Sara T."/>
            <person name="Anna F."/>
            <person name="Clotilde B."/>
            <person name="Roberto B."/>
            <person name="Veronica D.S."/>
            <person name="Fabio R."/>
            <person name="Monica P."/>
            <person name="Olivier J."/>
            <person name="Enrico T."/>
            <person name="Nicola S."/>
        </authorList>
    </citation>
    <scope>NUCLEOTIDE SEQUENCE [LARGE SCALE GENOMIC DNA]</scope>
    <source>
        <strain evidence="2 3">DSM 45541</strain>
    </source>
</reference>
<proteinExistence type="predicted"/>
<sequence>MTHAKVLLMSALAATAVLSGCSQVTNDGGDTTCSDFQSAEEKKQNEAITKMLTDEGKNEPSNAELTGTRLSVATFCQTVGKPDSTIKEAPHL</sequence>
<feature type="signal peptide" evidence="1">
    <location>
        <begin position="1"/>
        <end position="19"/>
    </location>
</feature>
<accession>A0A1X1WCU3</accession>
<comment type="caution">
    <text evidence="2">The sequence shown here is derived from an EMBL/GenBank/DDBJ whole genome shotgun (WGS) entry which is preliminary data.</text>
</comment>
<protein>
    <recommendedName>
        <fullName evidence="4">Acid stress chaperone HdeA</fullName>
    </recommendedName>
</protein>
<dbReference type="Proteomes" id="UP000193622">
    <property type="component" value="Unassembled WGS sequence"/>
</dbReference>
<dbReference type="EMBL" id="LQPC01000047">
    <property type="protein sequence ID" value="ORV84384.1"/>
    <property type="molecule type" value="Genomic_DNA"/>
</dbReference>